<evidence type="ECO:0000256" key="1">
    <source>
        <dbReference type="SAM" id="Phobius"/>
    </source>
</evidence>
<keyword evidence="1" id="KW-0812">Transmembrane</keyword>
<organism evidence="2 3">
    <name type="scientific">Trichonephila clavata</name>
    <name type="common">Joro spider</name>
    <name type="synonym">Nephila clavata</name>
    <dbReference type="NCBI Taxonomy" id="2740835"/>
    <lineage>
        <taxon>Eukaryota</taxon>
        <taxon>Metazoa</taxon>
        <taxon>Ecdysozoa</taxon>
        <taxon>Arthropoda</taxon>
        <taxon>Chelicerata</taxon>
        <taxon>Arachnida</taxon>
        <taxon>Araneae</taxon>
        <taxon>Araneomorphae</taxon>
        <taxon>Entelegynae</taxon>
        <taxon>Araneoidea</taxon>
        <taxon>Nephilidae</taxon>
        <taxon>Trichonephila</taxon>
    </lineage>
</organism>
<evidence type="ECO:0000313" key="2">
    <source>
        <dbReference type="EMBL" id="GFQ85951.1"/>
    </source>
</evidence>
<protein>
    <submittedName>
        <fullName evidence="2">Histone-lysine N-methyltransferase SMYD3</fullName>
    </submittedName>
</protein>
<proteinExistence type="predicted"/>
<feature type="non-terminal residue" evidence="2">
    <location>
        <position position="1"/>
    </location>
</feature>
<keyword evidence="1" id="KW-0472">Membrane</keyword>
<gene>
    <name evidence="2" type="primary">SMYD3</name>
    <name evidence="2" type="ORF">TNCT_345041</name>
</gene>
<keyword evidence="1" id="KW-1133">Transmembrane helix</keyword>
<accession>A0A8X6KVT0</accession>
<keyword evidence="3" id="KW-1185">Reference proteome</keyword>
<dbReference type="InterPro" id="IPR046341">
    <property type="entry name" value="SET_dom_sf"/>
</dbReference>
<comment type="caution">
    <text evidence="2">The sequence shown here is derived from an EMBL/GenBank/DDBJ whole genome shotgun (WGS) entry which is preliminary data.</text>
</comment>
<dbReference type="AlphaFoldDB" id="A0A8X6KVT0"/>
<dbReference type="Gene3D" id="6.10.140.2220">
    <property type="match status" value="1"/>
</dbReference>
<name>A0A8X6KVT0_TRICU</name>
<dbReference type="EMBL" id="BMAO01013061">
    <property type="protein sequence ID" value="GFQ85951.1"/>
    <property type="molecule type" value="Genomic_DNA"/>
</dbReference>
<feature type="transmembrane region" description="Helical" evidence="1">
    <location>
        <begin position="6"/>
        <end position="27"/>
    </location>
</feature>
<evidence type="ECO:0000313" key="3">
    <source>
        <dbReference type="Proteomes" id="UP000887116"/>
    </source>
</evidence>
<dbReference type="Gene3D" id="2.170.270.10">
    <property type="entry name" value="SET domain"/>
    <property type="match status" value="1"/>
</dbReference>
<dbReference type="Proteomes" id="UP000887116">
    <property type="component" value="Unassembled WGS sequence"/>
</dbReference>
<sequence length="111" mass="13346">MSRNIFILAIIVFFIINVTHFNFYSFFFPADVYVYFRYYDGDKGLQKLFLKIYVKMTCFQLGELILVSKPFAYVLNNDCRGQRCDYCFQKQNNLKRCSQCSFLYFCDKTCQ</sequence>
<dbReference type="OrthoDB" id="10008965at2759"/>
<reference evidence="2" key="1">
    <citation type="submission" date="2020-07" db="EMBL/GenBank/DDBJ databases">
        <title>Multicomponent nature underlies the extraordinary mechanical properties of spider dragline silk.</title>
        <authorList>
            <person name="Kono N."/>
            <person name="Nakamura H."/>
            <person name="Mori M."/>
            <person name="Yoshida Y."/>
            <person name="Ohtoshi R."/>
            <person name="Malay A.D."/>
            <person name="Moran D.A.P."/>
            <person name="Tomita M."/>
            <person name="Numata K."/>
            <person name="Arakawa K."/>
        </authorList>
    </citation>
    <scope>NUCLEOTIDE SEQUENCE</scope>
</reference>